<feature type="transmembrane region" description="Helical" evidence="7">
    <location>
        <begin position="377"/>
        <end position="396"/>
    </location>
</feature>
<dbReference type="Pfam" id="PF12704">
    <property type="entry name" value="MacB_PCD"/>
    <property type="match status" value="1"/>
</dbReference>
<evidence type="ECO:0000256" key="6">
    <source>
        <dbReference type="ARBA" id="ARBA00023136"/>
    </source>
</evidence>
<evidence type="ECO:0000256" key="5">
    <source>
        <dbReference type="ARBA" id="ARBA00022989"/>
    </source>
</evidence>
<protein>
    <submittedName>
        <fullName evidence="10">ABC transporter permease</fullName>
    </submittedName>
</protein>
<keyword evidence="3" id="KW-1003">Cell membrane</keyword>
<feature type="transmembrane region" description="Helical" evidence="7">
    <location>
        <begin position="275"/>
        <end position="301"/>
    </location>
</feature>
<evidence type="ECO:0000256" key="2">
    <source>
        <dbReference type="ARBA" id="ARBA00005236"/>
    </source>
</evidence>
<keyword evidence="5 7" id="KW-1133">Transmembrane helix</keyword>
<reference evidence="10 11" key="1">
    <citation type="submission" date="2019-02" db="EMBL/GenBank/DDBJ databases">
        <title>Arundinibacter roseus gen. nov., sp. nov., a new member of the family Cytophagaceae.</title>
        <authorList>
            <person name="Szuroczki S."/>
            <person name="Khayer B."/>
            <person name="Sproer C."/>
            <person name="Toumi M."/>
            <person name="Szabo A."/>
            <person name="Felfoldi T."/>
            <person name="Schumann P."/>
            <person name="Toth E."/>
        </authorList>
    </citation>
    <scope>NUCLEOTIDE SEQUENCE [LARGE SCALE GENOMIC DNA]</scope>
    <source>
        <strain evidence="10 11">DMA-k-7a</strain>
    </source>
</reference>
<dbReference type="GO" id="GO:0098797">
    <property type="term" value="C:plasma membrane protein complex"/>
    <property type="evidence" value="ECO:0007669"/>
    <property type="project" value="TreeGrafter"/>
</dbReference>
<sequence length="409" mass="45322">MNLPFRIASRYFISHNKRSFISIIALIAMLGVGVGTMAMVVVLSVFNGMEELNRQIFKTFDADIKITPREGRRFAVSDSLVRQIQTIEGISTVTQVIEDNALARYRDNQMVVRLKGVDSTFEQRGQLDTAMIEGRLQLLGENGTPYAVISEGVRNALLISMNDLLVPLELWYPRNDRRTLNLTSSEAFNQASIRPGGTFFIESRYDDFVLAPLSVVAPLLQYGNERTALEIQIAPTASANRVQQALTRLLGPTLVVQNRDELNADLLRAIRVEKLFVTVTLSFIILVAAINIFFSLSMLAIEKKEDIRMLYAMGATASQVRQIFLTIGGIVALSGSTLGLGLGIVICWLQQKYGFVSMGTVSSLIDAYPVKLVWKDLLVTTLIIILITIKVSFIPARRAAKTTNTSLLV</sequence>
<feature type="domain" description="MacB-like periplasmic core" evidence="9">
    <location>
        <begin position="26"/>
        <end position="248"/>
    </location>
</feature>
<evidence type="ECO:0000256" key="1">
    <source>
        <dbReference type="ARBA" id="ARBA00004651"/>
    </source>
</evidence>
<dbReference type="AlphaFoldDB" id="A0A4R4KLT9"/>
<dbReference type="InterPro" id="IPR051447">
    <property type="entry name" value="Lipoprotein-release_system"/>
</dbReference>
<proteinExistence type="inferred from homology"/>
<evidence type="ECO:0000256" key="7">
    <source>
        <dbReference type="SAM" id="Phobius"/>
    </source>
</evidence>
<evidence type="ECO:0000256" key="3">
    <source>
        <dbReference type="ARBA" id="ARBA00022475"/>
    </source>
</evidence>
<dbReference type="PANTHER" id="PTHR30489:SF0">
    <property type="entry name" value="LIPOPROTEIN-RELEASING SYSTEM TRANSMEMBRANE PROTEIN LOLE"/>
    <property type="match status" value="1"/>
</dbReference>
<dbReference type="GO" id="GO:0044874">
    <property type="term" value="P:lipoprotein localization to outer membrane"/>
    <property type="evidence" value="ECO:0007669"/>
    <property type="project" value="TreeGrafter"/>
</dbReference>
<accession>A0A4R4KLT9</accession>
<dbReference type="PANTHER" id="PTHR30489">
    <property type="entry name" value="LIPOPROTEIN-RELEASING SYSTEM TRANSMEMBRANE PROTEIN LOLE"/>
    <property type="match status" value="1"/>
</dbReference>
<dbReference type="Proteomes" id="UP000295706">
    <property type="component" value="Unassembled WGS sequence"/>
</dbReference>
<evidence type="ECO:0000313" key="10">
    <source>
        <dbReference type="EMBL" id="TDB67922.1"/>
    </source>
</evidence>
<keyword evidence="4 7" id="KW-0812">Transmembrane</keyword>
<dbReference type="InterPro" id="IPR025857">
    <property type="entry name" value="MacB_PCD"/>
</dbReference>
<dbReference type="RefSeq" id="WP_132114386.1">
    <property type="nucleotide sequence ID" value="NZ_SMJU01000002.1"/>
</dbReference>
<comment type="similarity">
    <text evidence="2">Belongs to the ABC-4 integral membrane protein family. LolC/E subfamily.</text>
</comment>
<keyword evidence="11" id="KW-1185">Reference proteome</keyword>
<dbReference type="OrthoDB" id="1522724at2"/>
<evidence type="ECO:0000259" key="9">
    <source>
        <dbReference type="Pfam" id="PF12704"/>
    </source>
</evidence>
<keyword evidence="6 7" id="KW-0472">Membrane</keyword>
<evidence type="ECO:0000259" key="8">
    <source>
        <dbReference type="Pfam" id="PF02687"/>
    </source>
</evidence>
<feature type="transmembrane region" description="Helical" evidence="7">
    <location>
        <begin position="20"/>
        <end position="46"/>
    </location>
</feature>
<feature type="transmembrane region" description="Helical" evidence="7">
    <location>
        <begin position="322"/>
        <end position="351"/>
    </location>
</feature>
<comment type="caution">
    <text evidence="10">The sequence shown here is derived from an EMBL/GenBank/DDBJ whole genome shotgun (WGS) entry which is preliminary data.</text>
</comment>
<evidence type="ECO:0000313" key="11">
    <source>
        <dbReference type="Proteomes" id="UP000295706"/>
    </source>
</evidence>
<feature type="domain" description="ABC3 transporter permease C-terminal" evidence="8">
    <location>
        <begin position="281"/>
        <end position="402"/>
    </location>
</feature>
<gene>
    <name evidence="10" type="ORF">EZE20_03060</name>
</gene>
<dbReference type="Pfam" id="PF02687">
    <property type="entry name" value="FtsX"/>
    <property type="match status" value="1"/>
</dbReference>
<organism evidence="10 11">
    <name type="scientific">Arundinibacter roseus</name>
    <dbReference type="NCBI Taxonomy" id="2070510"/>
    <lineage>
        <taxon>Bacteria</taxon>
        <taxon>Pseudomonadati</taxon>
        <taxon>Bacteroidota</taxon>
        <taxon>Cytophagia</taxon>
        <taxon>Cytophagales</taxon>
        <taxon>Spirosomataceae</taxon>
        <taxon>Arundinibacter</taxon>
    </lineage>
</organism>
<dbReference type="InterPro" id="IPR003838">
    <property type="entry name" value="ABC3_permease_C"/>
</dbReference>
<evidence type="ECO:0000256" key="4">
    <source>
        <dbReference type="ARBA" id="ARBA00022692"/>
    </source>
</evidence>
<dbReference type="EMBL" id="SMJU01000002">
    <property type="protein sequence ID" value="TDB67922.1"/>
    <property type="molecule type" value="Genomic_DNA"/>
</dbReference>
<name>A0A4R4KLT9_9BACT</name>
<comment type="subcellular location">
    <subcellularLocation>
        <location evidence="1">Cell membrane</location>
        <topology evidence="1">Multi-pass membrane protein</topology>
    </subcellularLocation>
</comment>